<gene>
    <name evidence="1" type="ORF">ISN44_As12g037760</name>
</gene>
<dbReference type="AlphaFoldDB" id="A0A8T1YRJ1"/>
<proteinExistence type="predicted"/>
<sequence>MIWIGCSAIKPSFYGKYEKFARGKRGLCAAHNTIMSREKGDGSKSGLIGPGIFSGLVVGYTSDHSPTLELALSLIVLIMFDRIQFENRQKKKMMIPMQTQYLDADEHCCSFSAYLAHEPATASGYKYKTHSEKIGYLDKSICSLSPPDLSPAVHFADRFSPPDLSPFLSAGSLAVLSAESFAVSLRLQDTEYRAYFYLS</sequence>
<comment type="caution">
    <text evidence="1">The sequence shown here is derived from an EMBL/GenBank/DDBJ whole genome shotgun (WGS) entry which is preliminary data.</text>
</comment>
<organism evidence="1 2">
    <name type="scientific">Arabidopsis suecica</name>
    <name type="common">Swedish thale-cress</name>
    <name type="synonym">Cardaminopsis suecica</name>
    <dbReference type="NCBI Taxonomy" id="45249"/>
    <lineage>
        <taxon>Eukaryota</taxon>
        <taxon>Viridiplantae</taxon>
        <taxon>Streptophyta</taxon>
        <taxon>Embryophyta</taxon>
        <taxon>Tracheophyta</taxon>
        <taxon>Spermatophyta</taxon>
        <taxon>Magnoliopsida</taxon>
        <taxon>eudicotyledons</taxon>
        <taxon>Gunneridae</taxon>
        <taxon>Pentapetalae</taxon>
        <taxon>rosids</taxon>
        <taxon>malvids</taxon>
        <taxon>Brassicales</taxon>
        <taxon>Brassicaceae</taxon>
        <taxon>Camelineae</taxon>
        <taxon>Arabidopsis</taxon>
    </lineage>
</organism>
<evidence type="ECO:0000313" key="1">
    <source>
        <dbReference type="EMBL" id="KAG7548604.1"/>
    </source>
</evidence>
<accession>A0A8T1YRJ1</accession>
<protein>
    <submittedName>
        <fullName evidence="1">Uncharacterized protein</fullName>
    </submittedName>
</protein>
<reference evidence="1 2" key="1">
    <citation type="submission" date="2020-12" db="EMBL/GenBank/DDBJ databases">
        <title>Concerted genomic and epigenomic changes stabilize Arabidopsis allopolyploids.</title>
        <authorList>
            <person name="Chen Z."/>
        </authorList>
    </citation>
    <scope>NUCLEOTIDE SEQUENCE [LARGE SCALE GENOMIC DNA]</scope>
    <source>
        <strain evidence="1">As9502</strain>
        <tissue evidence="1">Leaf</tissue>
    </source>
</reference>
<dbReference type="Proteomes" id="UP000694251">
    <property type="component" value="Chromosome 12"/>
</dbReference>
<dbReference type="EMBL" id="JAEFBJ010000012">
    <property type="protein sequence ID" value="KAG7548604.1"/>
    <property type="molecule type" value="Genomic_DNA"/>
</dbReference>
<name>A0A8T1YRJ1_ARASU</name>
<evidence type="ECO:0000313" key="2">
    <source>
        <dbReference type="Proteomes" id="UP000694251"/>
    </source>
</evidence>
<keyword evidence="2" id="KW-1185">Reference proteome</keyword>